<name>A0A5E4X7I5_9BURK</name>
<keyword evidence="1" id="KW-0732">Signal</keyword>
<dbReference type="RefSeq" id="WP_150698434.1">
    <property type="nucleotide sequence ID" value="NZ_CABPRZ010000016.1"/>
</dbReference>
<evidence type="ECO:0000313" key="2">
    <source>
        <dbReference type="EMBL" id="VVE32198.1"/>
    </source>
</evidence>
<evidence type="ECO:0008006" key="4">
    <source>
        <dbReference type="Google" id="ProtNLM"/>
    </source>
</evidence>
<feature type="signal peptide" evidence="1">
    <location>
        <begin position="1"/>
        <end position="24"/>
    </location>
</feature>
<reference evidence="2 3" key="1">
    <citation type="submission" date="2019-08" db="EMBL/GenBank/DDBJ databases">
        <authorList>
            <person name="Peeters C."/>
        </authorList>
    </citation>
    <scope>NUCLEOTIDE SEQUENCE [LARGE SCALE GENOMIC DNA]</scope>
    <source>
        <strain evidence="2 3">LMG 30175</strain>
    </source>
</reference>
<keyword evidence="3" id="KW-1185">Reference proteome</keyword>
<dbReference type="AlphaFoldDB" id="A0A5E4X7I5"/>
<dbReference type="Proteomes" id="UP000414233">
    <property type="component" value="Unassembled WGS sequence"/>
</dbReference>
<dbReference type="OrthoDB" id="8944612at2"/>
<organism evidence="2 3">
    <name type="scientific">Pandoraea terrae</name>
    <dbReference type="NCBI Taxonomy" id="1537710"/>
    <lineage>
        <taxon>Bacteria</taxon>
        <taxon>Pseudomonadati</taxon>
        <taxon>Pseudomonadota</taxon>
        <taxon>Betaproteobacteria</taxon>
        <taxon>Burkholderiales</taxon>
        <taxon>Burkholderiaceae</taxon>
        <taxon>Pandoraea</taxon>
    </lineage>
</organism>
<sequence length="107" mass="11633">MQANRFCKPFAAVLCLCVSCAVWGQSEPVDAQGLSCGSLGHAGADLNHYHFEVSNGCQQPIELKYRCDKAPTEQTVRLAPDASIDITCDKAKDMAGQIDYRFLPPAQ</sequence>
<gene>
    <name evidence="2" type="ORF">PTE30175_03615</name>
</gene>
<protein>
    <recommendedName>
        <fullName evidence="4">Lipoprotein</fullName>
    </recommendedName>
</protein>
<evidence type="ECO:0000256" key="1">
    <source>
        <dbReference type="SAM" id="SignalP"/>
    </source>
</evidence>
<dbReference type="EMBL" id="CABPRZ010000016">
    <property type="protein sequence ID" value="VVE32198.1"/>
    <property type="molecule type" value="Genomic_DNA"/>
</dbReference>
<proteinExistence type="predicted"/>
<evidence type="ECO:0000313" key="3">
    <source>
        <dbReference type="Proteomes" id="UP000414233"/>
    </source>
</evidence>
<accession>A0A5E4X7I5</accession>
<feature type="chain" id="PRO_5023093547" description="Lipoprotein" evidence="1">
    <location>
        <begin position="25"/>
        <end position="107"/>
    </location>
</feature>